<feature type="domain" description="BHLH" evidence="2">
    <location>
        <begin position="140"/>
        <end position="191"/>
    </location>
</feature>
<dbReference type="PANTHER" id="PTHR46266:SF4">
    <property type="entry name" value="TRANSCRIPTION FACTOR TT8"/>
    <property type="match status" value="1"/>
</dbReference>
<evidence type="ECO:0000256" key="1">
    <source>
        <dbReference type="SAM" id="MobiDB-lite"/>
    </source>
</evidence>
<reference evidence="3" key="2">
    <citation type="submission" date="2023-01" db="EMBL/GenBank/DDBJ databases">
        <authorList>
            <person name="Petersen C."/>
        </authorList>
    </citation>
    <scope>NUCLEOTIDE SEQUENCE</scope>
    <source>
        <strain evidence="3">IBT 12815</strain>
    </source>
</reference>
<dbReference type="AlphaFoldDB" id="A0AAD6DLG1"/>
<dbReference type="PROSITE" id="PS50888">
    <property type="entry name" value="BHLH"/>
    <property type="match status" value="1"/>
</dbReference>
<name>A0AAD6DLG1_9EURO</name>
<dbReference type="InterPro" id="IPR011598">
    <property type="entry name" value="bHLH_dom"/>
</dbReference>
<dbReference type="SUPFAM" id="SSF47459">
    <property type="entry name" value="HLH, helix-loop-helix DNA-binding domain"/>
    <property type="match status" value="1"/>
</dbReference>
<evidence type="ECO:0000259" key="2">
    <source>
        <dbReference type="PROSITE" id="PS50888"/>
    </source>
</evidence>
<accession>A0AAD6DLG1</accession>
<comment type="caution">
    <text evidence="3">The sequence shown here is derived from an EMBL/GenBank/DDBJ whole genome shotgun (WGS) entry which is preliminary data.</text>
</comment>
<dbReference type="EMBL" id="JAQJAE010000006">
    <property type="protein sequence ID" value="KAJ5588551.1"/>
    <property type="molecule type" value="Genomic_DNA"/>
</dbReference>
<feature type="region of interest" description="Disordered" evidence="1">
    <location>
        <begin position="252"/>
        <end position="275"/>
    </location>
</feature>
<gene>
    <name evidence="3" type="ORF">N7537_011229</name>
</gene>
<dbReference type="PANTHER" id="PTHR46266">
    <property type="entry name" value="TRANSCRIPTION FACTOR TT8"/>
    <property type="match status" value="1"/>
</dbReference>
<organism evidence="3 4">
    <name type="scientific">Penicillium hordei</name>
    <dbReference type="NCBI Taxonomy" id="40994"/>
    <lineage>
        <taxon>Eukaryota</taxon>
        <taxon>Fungi</taxon>
        <taxon>Dikarya</taxon>
        <taxon>Ascomycota</taxon>
        <taxon>Pezizomycotina</taxon>
        <taxon>Eurotiomycetes</taxon>
        <taxon>Eurotiomycetidae</taxon>
        <taxon>Eurotiales</taxon>
        <taxon>Aspergillaceae</taxon>
        <taxon>Penicillium</taxon>
    </lineage>
</organism>
<reference evidence="3" key="1">
    <citation type="journal article" date="2023" name="IMA Fungus">
        <title>Comparative genomic study of the Penicillium genus elucidates a diverse pangenome and 15 lateral gene transfer events.</title>
        <authorList>
            <person name="Petersen C."/>
            <person name="Sorensen T."/>
            <person name="Nielsen M.R."/>
            <person name="Sondergaard T.E."/>
            <person name="Sorensen J.L."/>
            <person name="Fitzpatrick D.A."/>
            <person name="Frisvad J.C."/>
            <person name="Nielsen K.L."/>
        </authorList>
    </citation>
    <scope>NUCLEOTIDE SEQUENCE</scope>
    <source>
        <strain evidence="3">IBT 12815</strain>
    </source>
</reference>
<feature type="compositionally biased region" description="Polar residues" evidence="1">
    <location>
        <begin position="49"/>
        <end position="69"/>
    </location>
</feature>
<sequence length="359" mass="38891">MSRLPTPAMSGGFTIKDKPDGDAFTLPPAALSTGSRRSSRSDPSYIPASPTSPELSGRRTSQTARSGTSIKRPLEDFDLPPPPTRTRKIIQMKPKSPSKNPKTRENGKGSQSSEDAMPNPTSNSKRKQPSATSAAGRKIARKTAHSLIERRRRSKMNEEFGTLKDMIPACTGQEMHKLAILQASIDYVNYLEKCIRDMKTGGMQTPAAPPSPTSPEFIPEAGEPMQMERECYSTYSYSTSASPELYAAPTEFPDTSPSFSPRTQVPSAHIPQDASSILPSPALGPIWASSEKMAEFQGVDHEASAALLMLTQDRRGTADSISENFPGSTTLAQSVEDTSAVPSEIQRRKGMSVRDLLIS</sequence>
<dbReference type="GO" id="GO:0046983">
    <property type="term" value="F:protein dimerization activity"/>
    <property type="evidence" value="ECO:0007669"/>
    <property type="project" value="InterPro"/>
</dbReference>
<dbReference type="Proteomes" id="UP001213799">
    <property type="component" value="Unassembled WGS sequence"/>
</dbReference>
<proteinExistence type="predicted"/>
<dbReference type="RefSeq" id="XP_056747570.1">
    <property type="nucleotide sequence ID" value="XM_056902283.1"/>
</dbReference>
<protein>
    <recommendedName>
        <fullName evidence="2">BHLH domain-containing protein</fullName>
    </recommendedName>
</protein>
<feature type="compositionally biased region" description="Polar residues" evidence="1">
    <location>
        <begin position="253"/>
        <end position="266"/>
    </location>
</feature>
<dbReference type="GeneID" id="81592525"/>
<dbReference type="InterPro" id="IPR036638">
    <property type="entry name" value="HLH_DNA-bd_sf"/>
</dbReference>
<dbReference type="Pfam" id="PF00010">
    <property type="entry name" value="HLH"/>
    <property type="match status" value="1"/>
</dbReference>
<feature type="region of interest" description="Disordered" evidence="1">
    <location>
        <begin position="1"/>
        <end position="140"/>
    </location>
</feature>
<keyword evidence="4" id="KW-1185">Reference proteome</keyword>
<feature type="compositionally biased region" description="Polar residues" evidence="1">
    <location>
        <begin position="108"/>
        <end position="133"/>
    </location>
</feature>
<dbReference type="Gene3D" id="4.10.280.10">
    <property type="entry name" value="Helix-loop-helix DNA-binding domain"/>
    <property type="match status" value="1"/>
</dbReference>
<evidence type="ECO:0000313" key="3">
    <source>
        <dbReference type="EMBL" id="KAJ5588551.1"/>
    </source>
</evidence>
<evidence type="ECO:0000313" key="4">
    <source>
        <dbReference type="Proteomes" id="UP001213799"/>
    </source>
</evidence>
<dbReference type="SMART" id="SM00353">
    <property type="entry name" value="HLH"/>
    <property type="match status" value="1"/>
</dbReference>